<accession>A0A9P0LAD4</accession>
<reference evidence="1" key="1">
    <citation type="submission" date="2022-03" db="EMBL/GenBank/DDBJ databases">
        <authorList>
            <person name="Sayadi A."/>
        </authorList>
    </citation>
    <scope>NUCLEOTIDE SEQUENCE</scope>
</reference>
<keyword evidence="2" id="KW-1185">Reference proteome</keyword>
<protein>
    <submittedName>
        <fullName evidence="1">Uncharacterized protein</fullName>
    </submittedName>
</protein>
<dbReference type="EMBL" id="CAKOFQ010007099">
    <property type="protein sequence ID" value="CAH1990881.1"/>
    <property type="molecule type" value="Genomic_DNA"/>
</dbReference>
<comment type="caution">
    <text evidence="1">The sequence shown here is derived from an EMBL/GenBank/DDBJ whole genome shotgun (WGS) entry which is preliminary data.</text>
</comment>
<organism evidence="1 2">
    <name type="scientific">Acanthoscelides obtectus</name>
    <name type="common">Bean weevil</name>
    <name type="synonym">Bruchus obtectus</name>
    <dbReference type="NCBI Taxonomy" id="200917"/>
    <lineage>
        <taxon>Eukaryota</taxon>
        <taxon>Metazoa</taxon>
        <taxon>Ecdysozoa</taxon>
        <taxon>Arthropoda</taxon>
        <taxon>Hexapoda</taxon>
        <taxon>Insecta</taxon>
        <taxon>Pterygota</taxon>
        <taxon>Neoptera</taxon>
        <taxon>Endopterygota</taxon>
        <taxon>Coleoptera</taxon>
        <taxon>Polyphaga</taxon>
        <taxon>Cucujiformia</taxon>
        <taxon>Chrysomeloidea</taxon>
        <taxon>Chrysomelidae</taxon>
        <taxon>Bruchinae</taxon>
        <taxon>Bruchini</taxon>
        <taxon>Acanthoscelides</taxon>
    </lineage>
</organism>
<dbReference type="PANTHER" id="PTHR10773">
    <property type="entry name" value="DNA-DIRECTED RNA POLYMERASES I, II, AND III SUBUNIT RPABC2"/>
    <property type="match status" value="1"/>
</dbReference>
<dbReference type="OrthoDB" id="6704657at2759"/>
<gene>
    <name evidence="1" type="ORF">ACAOBT_LOCUS19934</name>
</gene>
<evidence type="ECO:0000313" key="2">
    <source>
        <dbReference type="Proteomes" id="UP001152888"/>
    </source>
</evidence>
<dbReference type="PANTHER" id="PTHR10773:SF19">
    <property type="match status" value="1"/>
</dbReference>
<name>A0A9P0LAD4_ACAOB</name>
<dbReference type="AlphaFoldDB" id="A0A9P0LAD4"/>
<sequence>MSPKSNVSSLYYKTKLCVHNLCFYNMLNKDGYCFLWHEGEGGLTAEEFSSCFYSFLETKVIPAMEKDNRKIIMWSDGCTYQNRNVTLANAALNLCRKNDITLEHKYLEVGHTQMQVDSMHATIERRVNRVRINVPADYAYHCKKARKNLKPYEVMYLDHSFFRSFKKVEAIRSIRPGKKLGEPKVTDIRGLKYTPAGDIYYKLRMSDEWELLPQRKSQVDIIAWTELDHLYKDNIPISARKYSDLQEIKCTIPADYHHFYNNLPHL</sequence>
<dbReference type="Proteomes" id="UP001152888">
    <property type="component" value="Unassembled WGS sequence"/>
</dbReference>
<proteinExistence type="predicted"/>
<evidence type="ECO:0000313" key="1">
    <source>
        <dbReference type="EMBL" id="CAH1990881.1"/>
    </source>
</evidence>